<dbReference type="Proteomes" id="UP001458880">
    <property type="component" value="Unassembled WGS sequence"/>
</dbReference>
<accession>A0AAW1LVF5</accession>
<dbReference type="EMBL" id="JASPKY010000092">
    <property type="protein sequence ID" value="KAK9738011.1"/>
    <property type="molecule type" value="Genomic_DNA"/>
</dbReference>
<protein>
    <submittedName>
        <fullName evidence="1">Uncharacterized protein</fullName>
    </submittedName>
</protein>
<gene>
    <name evidence="1" type="ORF">QE152_g10239</name>
</gene>
<proteinExistence type="predicted"/>
<keyword evidence="2" id="KW-1185">Reference proteome</keyword>
<sequence length="149" mass="17418">MNGQTDRFVTFSNSIFIVRILFDQITVEKESERKETEQKKEEPQRKKNTKPLSLIVVRVMNLTINDMLTIVVTSWHRKHICIREEQSRHIHTRGARIDRNLHTGTSRERNVCTFRYWESACLNWFDTGAYTGAIRPNGNGLMAEDVVPL</sequence>
<name>A0AAW1LVF5_POPJA</name>
<reference evidence="1 2" key="1">
    <citation type="journal article" date="2024" name="BMC Genomics">
        <title>De novo assembly and annotation of Popillia japonica's genome with initial clues to its potential as an invasive pest.</title>
        <authorList>
            <person name="Cucini C."/>
            <person name="Boschi S."/>
            <person name="Funari R."/>
            <person name="Cardaioli E."/>
            <person name="Iannotti N."/>
            <person name="Marturano G."/>
            <person name="Paoli F."/>
            <person name="Bruttini M."/>
            <person name="Carapelli A."/>
            <person name="Frati F."/>
            <person name="Nardi F."/>
        </authorList>
    </citation>
    <scope>NUCLEOTIDE SEQUENCE [LARGE SCALE GENOMIC DNA]</scope>
    <source>
        <strain evidence="1">DMR45628</strain>
    </source>
</reference>
<comment type="caution">
    <text evidence="1">The sequence shown here is derived from an EMBL/GenBank/DDBJ whole genome shotgun (WGS) entry which is preliminary data.</text>
</comment>
<organism evidence="1 2">
    <name type="scientific">Popillia japonica</name>
    <name type="common">Japanese beetle</name>
    <dbReference type="NCBI Taxonomy" id="7064"/>
    <lineage>
        <taxon>Eukaryota</taxon>
        <taxon>Metazoa</taxon>
        <taxon>Ecdysozoa</taxon>
        <taxon>Arthropoda</taxon>
        <taxon>Hexapoda</taxon>
        <taxon>Insecta</taxon>
        <taxon>Pterygota</taxon>
        <taxon>Neoptera</taxon>
        <taxon>Endopterygota</taxon>
        <taxon>Coleoptera</taxon>
        <taxon>Polyphaga</taxon>
        <taxon>Scarabaeiformia</taxon>
        <taxon>Scarabaeidae</taxon>
        <taxon>Rutelinae</taxon>
        <taxon>Popillia</taxon>
    </lineage>
</organism>
<evidence type="ECO:0000313" key="1">
    <source>
        <dbReference type="EMBL" id="KAK9738011.1"/>
    </source>
</evidence>
<evidence type="ECO:0000313" key="2">
    <source>
        <dbReference type="Proteomes" id="UP001458880"/>
    </source>
</evidence>
<dbReference type="AlphaFoldDB" id="A0AAW1LVF5"/>